<keyword evidence="4" id="KW-1185">Reference proteome</keyword>
<dbReference type="GO" id="GO:0008168">
    <property type="term" value="F:methyltransferase activity"/>
    <property type="evidence" value="ECO:0007669"/>
    <property type="project" value="InterPro"/>
</dbReference>
<name>A0A4S4D5Z5_CAMSN</name>
<proteinExistence type="inferred from homology"/>
<dbReference type="InterPro" id="IPR029063">
    <property type="entry name" value="SAM-dependent_MTases_sf"/>
</dbReference>
<feature type="compositionally biased region" description="Pro residues" evidence="2">
    <location>
        <begin position="328"/>
        <end position="338"/>
    </location>
</feature>
<evidence type="ECO:0000256" key="1">
    <source>
        <dbReference type="ARBA" id="ARBA00007967"/>
    </source>
</evidence>
<feature type="compositionally biased region" description="Pro residues" evidence="2">
    <location>
        <begin position="356"/>
        <end position="372"/>
    </location>
</feature>
<evidence type="ECO:0008006" key="5">
    <source>
        <dbReference type="Google" id="ProtNLM"/>
    </source>
</evidence>
<dbReference type="Proteomes" id="UP000306102">
    <property type="component" value="Unassembled WGS sequence"/>
</dbReference>
<sequence>MIKDAIVDKFDITSLSFSSNTIRIADLGCSVGPNTFIAMQNVLEAMEMKFHSQNATSEMPEFQLFFSDHTSNDFNRLFSSLPPDRQYFATGVPGSFHGRLFPKSSLHFVHSSIAVHWLSKVPEELLDKSCPAWNKGRIHCTSAPKEVINAYTTQFAKDMETFFNARADEIEVGGMMIVTLPAHYHPLHLPPPLPPTPPTTSTTTHSTYHLHYHPLHLPPPLPPTPPTTSTTTHSTYHLHYHPLHLPPPLPPTPPTTSTTTHSTYHLHYHPLHLPPPLPPTPPTTSTTTHSTYHLHYHPLHLPPPLPPTPPTTSTTTHSTYHLHYHPLHLPPPLPPTPPTTSTTTHSTYHLHYHPLHLPPPLPPSPTPKSSPI</sequence>
<dbReference type="PANTHER" id="PTHR31009">
    <property type="entry name" value="S-ADENOSYL-L-METHIONINE:CARBOXYL METHYLTRANSFERASE FAMILY PROTEIN"/>
    <property type="match status" value="1"/>
</dbReference>
<dbReference type="SUPFAM" id="SSF53335">
    <property type="entry name" value="S-adenosyl-L-methionine-dependent methyltransferases"/>
    <property type="match status" value="1"/>
</dbReference>
<dbReference type="EMBL" id="SDRB02012444">
    <property type="protein sequence ID" value="THF97748.1"/>
    <property type="molecule type" value="Genomic_DNA"/>
</dbReference>
<evidence type="ECO:0000256" key="2">
    <source>
        <dbReference type="SAM" id="MobiDB-lite"/>
    </source>
</evidence>
<dbReference type="InterPro" id="IPR005299">
    <property type="entry name" value="MeTrfase_7"/>
</dbReference>
<organism evidence="3 4">
    <name type="scientific">Camellia sinensis var. sinensis</name>
    <name type="common">China tea</name>
    <dbReference type="NCBI Taxonomy" id="542762"/>
    <lineage>
        <taxon>Eukaryota</taxon>
        <taxon>Viridiplantae</taxon>
        <taxon>Streptophyta</taxon>
        <taxon>Embryophyta</taxon>
        <taxon>Tracheophyta</taxon>
        <taxon>Spermatophyta</taxon>
        <taxon>Magnoliopsida</taxon>
        <taxon>eudicotyledons</taxon>
        <taxon>Gunneridae</taxon>
        <taxon>Pentapetalae</taxon>
        <taxon>asterids</taxon>
        <taxon>Ericales</taxon>
        <taxon>Theaceae</taxon>
        <taxon>Camellia</taxon>
    </lineage>
</organism>
<dbReference type="AlphaFoldDB" id="A0A4S4D5Z5"/>
<protein>
    <recommendedName>
        <fullName evidence="5">S-adenosylmethionine-dependent methyltransferase</fullName>
    </recommendedName>
</protein>
<dbReference type="Gene3D" id="3.40.50.150">
    <property type="entry name" value="Vaccinia Virus protein VP39"/>
    <property type="match status" value="1"/>
</dbReference>
<gene>
    <name evidence="3" type="ORF">TEA_002854</name>
</gene>
<comment type="similarity">
    <text evidence="1">Belongs to the methyltransferase superfamily. Type-7 methyltransferase family.</text>
</comment>
<accession>A0A4S4D5Z5</accession>
<comment type="caution">
    <text evidence="3">The sequence shown here is derived from an EMBL/GenBank/DDBJ whole genome shotgun (WGS) entry which is preliminary data.</text>
</comment>
<dbReference type="Pfam" id="PF03492">
    <property type="entry name" value="Methyltransf_7"/>
    <property type="match status" value="1"/>
</dbReference>
<reference evidence="3 4" key="1">
    <citation type="journal article" date="2018" name="Proc. Natl. Acad. Sci. U.S.A.">
        <title>Draft genome sequence of Camellia sinensis var. sinensis provides insights into the evolution of the tea genome and tea quality.</title>
        <authorList>
            <person name="Wei C."/>
            <person name="Yang H."/>
            <person name="Wang S."/>
            <person name="Zhao J."/>
            <person name="Liu C."/>
            <person name="Gao L."/>
            <person name="Xia E."/>
            <person name="Lu Y."/>
            <person name="Tai Y."/>
            <person name="She G."/>
            <person name="Sun J."/>
            <person name="Cao H."/>
            <person name="Tong W."/>
            <person name="Gao Q."/>
            <person name="Li Y."/>
            <person name="Deng W."/>
            <person name="Jiang X."/>
            <person name="Wang W."/>
            <person name="Chen Q."/>
            <person name="Zhang S."/>
            <person name="Li H."/>
            <person name="Wu J."/>
            <person name="Wang P."/>
            <person name="Li P."/>
            <person name="Shi C."/>
            <person name="Zheng F."/>
            <person name="Jian J."/>
            <person name="Huang B."/>
            <person name="Shan D."/>
            <person name="Shi M."/>
            <person name="Fang C."/>
            <person name="Yue Y."/>
            <person name="Li F."/>
            <person name="Li D."/>
            <person name="Wei S."/>
            <person name="Han B."/>
            <person name="Jiang C."/>
            <person name="Yin Y."/>
            <person name="Xia T."/>
            <person name="Zhang Z."/>
            <person name="Bennetzen J.L."/>
            <person name="Zhao S."/>
            <person name="Wan X."/>
        </authorList>
    </citation>
    <scope>NUCLEOTIDE SEQUENCE [LARGE SCALE GENOMIC DNA]</scope>
    <source>
        <strain evidence="4">cv. Shuchazao</strain>
        <tissue evidence="3">Leaf</tissue>
    </source>
</reference>
<feature type="region of interest" description="Disordered" evidence="2">
    <location>
        <begin position="328"/>
        <end position="372"/>
    </location>
</feature>
<evidence type="ECO:0000313" key="3">
    <source>
        <dbReference type="EMBL" id="THF97748.1"/>
    </source>
</evidence>
<evidence type="ECO:0000313" key="4">
    <source>
        <dbReference type="Proteomes" id="UP000306102"/>
    </source>
</evidence>